<reference evidence="1 2" key="1">
    <citation type="submission" date="2024-10" db="EMBL/GenBank/DDBJ databases">
        <title>The Natural Products Discovery Center: Release of the First 8490 Sequenced Strains for Exploring Actinobacteria Biosynthetic Diversity.</title>
        <authorList>
            <person name="Kalkreuter E."/>
            <person name="Kautsar S.A."/>
            <person name="Yang D."/>
            <person name="Bader C.D."/>
            <person name="Teijaro C.N."/>
            <person name="Fluegel L."/>
            <person name="Davis C.M."/>
            <person name="Simpson J.R."/>
            <person name="Lauterbach L."/>
            <person name="Steele A.D."/>
            <person name="Gui C."/>
            <person name="Meng S."/>
            <person name="Li G."/>
            <person name="Viehrig K."/>
            <person name="Ye F."/>
            <person name="Su P."/>
            <person name="Kiefer A.F."/>
            <person name="Nichols A."/>
            <person name="Cepeda A.J."/>
            <person name="Yan W."/>
            <person name="Fan B."/>
            <person name="Jiang Y."/>
            <person name="Adhikari A."/>
            <person name="Zheng C.-J."/>
            <person name="Schuster L."/>
            <person name="Cowan T.M."/>
            <person name="Smanski M.J."/>
            <person name="Chevrette M.G."/>
            <person name="De Carvalho L.P.S."/>
            <person name="Shen B."/>
        </authorList>
    </citation>
    <scope>NUCLEOTIDE SEQUENCE [LARGE SCALE GENOMIC DNA]</scope>
    <source>
        <strain evidence="1 2">NPDC013366</strain>
    </source>
</reference>
<accession>A0ABW6YYJ3</accession>
<sequence>MTHDESLSQFEVQTDPFTPAELAAIADYREAINGIGELMEGIQPQNLIRLGPPDSTGVRFLLAQMADNMNTWYVALDRAVTELRTHTSESTKYSVAATRFLKFESSVYHQTRQAFEYAVTVYMLGRHNKSDGDYPPNTFTLNLASQTLQGYS</sequence>
<dbReference type="EMBL" id="JBICBM010000009">
    <property type="protein sequence ID" value="MFF9883968.1"/>
    <property type="molecule type" value="Genomic_DNA"/>
</dbReference>
<comment type="caution">
    <text evidence="1">The sequence shown here is derived from an EMBL/GenBank/DDBJ whole genome shotgun (WGS) entry which is preliminary data.</text>
</comment>
<proteinExistence type="predicted"/>
<evidence type="ECO:0000313" key="2">
    <source>
        <dbReference type="Proteomes" id="UP001603418"/>
    </source>
</evidence>
<organism evidence="1 2">
    <name type="scientific">Streptomyces eurythermus</name>
    <dbReference type="NCBI Taxonomy" id="42237"/>
    <lineage>
        <taxon>Bacteria</taxon>
        <taxon>Bacillati</taxon>
        <taxon>Actinomycetota</taxon>
        <taxon>Actinomycetes</taxon>
        <taxon>Kitasatosporales</taxon>
        <taxon>Streptomycetaceae</taxon>
        <taxon>Streptomyces</taxon>
    </lineage>
</organism>
<dbReference type="RefSeq" id="WP_030775333.1">
    <property type="nucleotide sequence ID" value="NZ_JBFACJ010000012.1"/>
</dbReference>
<dbReference type="Proteomes" id="UP001603418">
    <property type="component" value="Unassembled WGS sequence"/>
</dbReference>
<gene>
    <name evidence="1" type="ORF">ACF1HC_20540</name>
</gene>
<name>A0ABW6YYJ3_9ACTN</name>
<keyword evidence="2" id="KW-1185">Reference proteome</keyword>
<protein>
    <submittedName>
        <fullName evidence="1">Uncharacterized protein</fullName>
    </submittedName>
</protein>
<evidence type="ECO:0000313" key="1">
    <source>
        <dbReference type="EMBL" id="MFF9883968.1"/>
    </source>
</evidence>